<dbReference type="AlphaFoldDB" id="A0A938YTW4"/>
<dbReference type="EMBL" id="JAFGDB010000020">
    <property type="protein sequence ID" value="MBN2067064.1"/>
    <property type="molecule type" value="Genomic_DNA"/>
</dbReference>
<name>A0A938YTW4_9ARCH</name>
<proteinExistence type="predicted"/>
<organism evidence="1 2">
    <name type="scientific">Candidatus Iainarchaeum sp</name>
    <dbReference type="NCBI Taxonomy" id="3101447"/>
    <lineage>
        <taxon>Archaea</taxon>
        <taxon>Candidatus Iainarchaeota</taxon>
        <taxon>Candidatus Iainarchaeia</taxon>
        <taxon>Candidatus Iainarchaeales</taxon>
        <taxon>Candidatus Iainarchaeaceae</taxon>
        <taxon>Candidatus Iainarchaeum</taxon>
    </lineage>
</organism>
<comment type="caution">
    <text evidence="1">The sequence shown here is derived from an EMBL/GenBank/DDBJ whole genome shotgun (WGS) entry which is preliminary data.</text>
</comment>
<evidence type="ECO:0000313" key="2">
    <source>
        <dbReference type="Proteomes" id="UP000809243"/>
    </source>
</evidence>
<gene>
    <name evidence="1" type="ORF">JW744_01195</name>
</gene>
<evidence type="ECO:0000313" key="1">
    <source>
        <dbReference type="EMBL" id="MBN2067064.1"/>
    </source>
</evidence>
<reference evidence="1" key="1">
    <citation type="submission" date="2021-01" db="EMBL/GenBank/DDBJ databases">
        <title>Active Sulfur Cycling in an Early Earth Analoge.</title>
        <authorList>
            <person name="Hahn C.R."/>
            <person name="Youssef N.H."/>
            <person name="Elshahed M."/>
        </authorList>
    </citation>
    <scope>NUCLEOTIDE SEQUENCE</scope>
    <source>
        <strain evidence="1">Zod_Metabat.1151</strain>
    </source>
</reference>
<dbReference type="Proteomes" id="UP000809243">
    <property type="component" value="Unassembled WGS sequence"/>
</dbReference>
<protein>
    <submittedName>
        <fullName evidence="1">Uncharacterized protein</fullName>
    </submittedName>
</protein>
<accession>A0A938YTW4</accession>
<sequence>MVARVTSLEPCKHQESVEVMFHQLKLARRLFPANFIKAVGVAPARGVLHGPVLLSREVRLDGLSRQVRHIFYEADARIASKQKVFSNPAYVKHAERVDRIAKLIAKRMEEAGVIVNTNPANVWFTEKGKPVFFDILRIDLRKASARLGRKAMQDSIHFLAEHQGKGQGETWAK</sequence>